<comment type="cofactor">
    <cofactor evidence="2">
        <name>Zn(2+)</name>
        <dbReference type="ChEBI" id="CHEBI:29105"/>
    </cofactor>
</comment>
<dbReference type="InterPro" id="IPR036866">
    <property type="entry name" value="RibonucZ/Hydroxyglut_hydro"/>
</dbReference>
<dbReference type="SMART" id="SM00849">
    <property type="entry name" value="Lactamase_B"/>
    <property type="match status" value="1"/>
</dbReference>
<evidence type="ECO:0000256" key="2">
    <source>
        <dbReference type="ARBA" id="ARBA00001947"/>
    </source>
</evidence>
<dbReference type="Gene3D" id="3.60.15.10">
    <property type="entry name" value="Ribonuclease Z/Hydroxyacylglutathione hydrolase-like"/>
    <property type="match status" value="1"/>
</dbReference>
<proteinExistence type="inferred from homology"/>
<comment type="catalytic activity">
    <reaction evidence="1">
        <text>a beta-lactam + H2O = a substituted beta-amino acid</text>
        <dbReference type="Rhea" id="RHEA:20401"/>
        <dbReference type="ChEBI" id="CHEBI:15377"/>
        <dbReference type="ChEBI" id="CHEBI:35627"/>
        <dbReference type="ChEBI" id="CHEBI:140347"/>
        <dbReference type="EC" id="3.5.2.6"/>
    </reaction>
</comment>
<dbReference type="InterPro" id="IPR050855">
    <property type="entry name" value="NDM-1-like"/>
</dbReference>
<keyword evidence="12" id="KW-0046">Antibiotic resistance</keyword>
<keyword evidence="10 14" id="KW-0378">Hydrolase</keyword>
<keyword evidence="15" id="KW-1185">Reference proteome</keyword>
<evidence type="ECO:0000313" key="14">
    <source>
        <dbReference type="EMBL" id="MBC3539237.1"/>
    </source>
</evidence>
<dbReference type="PROSITE" id="PS51257">
    <property type="entry name" value="PROKAR_LIPOPROTEIN"/>
    <property type="match status" value="1"/>
</dbReference>
<dbReference type="SUPFAM" id="SSF56281">
    <property type="entry name" value="Metallo-hydrolase/oxidoreductase"/>
    <property type="match status" value="1"/>
</dbReference>
<evidence type="ECO:0000256" key="8">
    <source>
        <dbReference type="ARBA" id="ARBA00022729"/>
    </source>
</evidence>
<evidence type="ECO:0000256" key="6">
    <source>
        <dbReference type="ARBA" id="ARBA00012865"/>
    </source>
</evidence>
<dbReference type="RefSeq" id="WP_186634516.1">
    <property type="nucleotide sequence ID" value="NZ_JACOAF010000017.1"/>
</dbReference>
<dbReference type="GO" id="GO:0008800">
    <property type="term" value="F:beta-lactamase activity"/>
    <property type="evidence" value="ECO:0007669"/>
    <property type="project" value="UniProtKB-EC"/>
</dbReference>
<evidence type="ECO:0000256" key="11">
    <source>
        <dbReference type="ARBA" id="ARBA00022833"/>
    </source>
</evidence>
<sequence length="266" mass="29125">MIKRTLTLVVILGQFLISCHHGTTRTSTPMGTAALKETSDAAQDSIIYQTESLILHRLSDNVYVHTSFLQTESFGKVGCNGMLVINENQAVIFDTPADKASARTLLEVITEKMKSEVKAVVATHFHADCVGGLDMFHEQGIPSYANQKTIEFLIEKKDGSSIPQNTFEQLLTLTVGKEKVYAEFLGEGHTKDNVIGYFPYEKALFGGCLIKETGAGKGNLEDANVAAWPGTVANLKQKYPDAKIVIPGHGKWGGVELLEYTIQLFQ</sequence>
<evidence type="ECO:0000256" key="5">
    <source>
        <dbReference type="ARBA" id="ARBA00011245"/>
    </source>
</evidence>
<evidence type="ECO:0000256" key="12">
    <source>
        <dbReference type="ARBA" id="ARBA00023251"/>
    </source>
</evidence>
<gene>
    <name evidence="14" type="primary">bla</name>
    <name evidence="14" type="ORF">H7U12_06065</name>
</gene>
<evidence type="ECO:0000256" key="4">
    <source>
        <dbReference type="ARBA" id="ARBA00005250"/>
    </source>
</evidence>
<comment type="subcellular location">
    <subcellularLocation>
        <location evidence="3">Periplasm</location>
    </subcellularLocation>
</comment>
<reference evidence="14 15" key="1">
    <citation type="journal article" date="2019" name="Int. J. Syst. Evol. Microbiol.">
        <title>Rufibacter sediminis sp. nov., isolated from freshwater lake sediment.</title>
        <authorList>
            <person name="Qu J.H."/>
            <person name="Zhang L.J."/>
            <person name="Fu Y.H."/>
            <person name="Li H.F."/>
        </authorList>
    </citation>
    <scope>NUCLEOTIDE SEQUENCE [LARGE SCALE GENOMIC DNA]</scope>
    <source>
        <strain evidence="14 15">H-1</strain>
    </source>
</reference>
<dbReference type="NCBIfam" id="NF033088">
    <property type="entry name" value="bla_subclass_B1"/>
    <property type="match status" value="1"/>
</dbReference>
<dbReference type="CDD" id="cd16302">
    <property type="entry name" value="CcrA-like_MBL-B1"/>
    <property type="match status" value="1"/>
</dbReference>
<dbReference type="Proteomes" id="UP000659698">
    <property type="component" value="Unassembled WGS sequence"/>
</dbReference>
<evidence type="ECO:0000256" key="3">
    <source>
        <dbReference type="ARBA" id="ARBA00004418"/>
    </source>
</evidence>
<dbReference type="PANTHER" id="PTHR42951">
    <property type="entry name" value="METALLO-BETA-LACTAMASE DOMAIN-CONTAINING"/>
    <property type="match status" value="1"/>
</dbReference>
<dbReference type="EC" id="3.5.2.6" evidence="6"/>
<evidence type="ECO:0000256" key="10">
    <source>
        <dbReference type="ARBA" id="ARBA00022801"/>
    </source>
</evidence>
<evidence type="ECO:0000313" key="15">
    <source>
        <dbReference type="Proteomes" id="UP000659698"/>
    </source>
</evidence>
<feature type="domain" description="Metallo-beta-lactamase" evidence="13">
    <location>
        <begin position="78"/>
        <end position="249"/>
    </location>
</feature>
<dbReference type="EMBL" id="JACOAF010000017">
    <property type="protein sequence ID" value="MBC3539237.1"/>
    <property type="molecule type" value="Genomic_DNA"/>
</dbReference>
<comment type="similarity">
    <text evidence="4">Belongs to the metallo-beta-lactamase superfamily. Class-B beta-lactamase family.</text>
</comment>
<dbReference type="InterPro" id="IPR001279">
    <property type="entry name" value="Metallo-B-lactamas"/>
</dbReference>
<dbReference type="PANTHER" id="PTHR42951:SF4">
    <property type="entry name" value="ACYL-COENZYME A THIOESTERASE MBLAC2"/>
    <property type="match status" value="1"/>
</dbReference>
<dbReference type="InterPro" id="IPR058199">
    <property type="entry name" value="BlaB//VIM/IMP-1"/>
</dbReference>
<dbReference type="NCBIfam" id="NF012229">
    <property type="entry name" value="bla_class_B_core"/>
    <property type="match status" value="1"/>
</dbReference>
<accession>A0ABR6VPV8</accession>
<evidence type="ECO:0000259" key="13">
    <source>
        <dbReference type="SMART" id="SM00849"/>
    </source>
</evidence>
<keyword evidence="11" id="KW-0862">Zinc</keyword>
<keyword evidence="8" id="KW-0732">Signal</keyword>
<evidence type="ECO:0000256" key="1">
    <source>
        <dbReference type="ARBA" id="ARBA00001526"/>
    </source>
</evidence>
<name>A0ABR6VPV8_9BACT</name>
<evidence type="ECO:0000256" key="7">
    <source>
        <dbReference type="ARBA" id="ARBA00022723"/>
    </source>
</evidence>
<comment type="caution">
    <text evidence="14">The sequence shown here is derived from an EMBL/GenBank/DDBJ whole genome shotgun (WGS) entry which is preliminary data.</text>
</comment>
<comment type="subunit">
    <text evidence="5">Monomer.</text>
</comment>
<evidence type="ECO:0000256" key="9">
    <source>
        <dbReference type="ARBA" id="ARBA00022764"/>
    </source>
</evidence>
<organism evidence="14 15">
    <name type="scientific">Rufibacter sediminis</name>
    <dbReference type="NCBI Taxonomy" id="2762756"/>
    <lineage>
        <taxon>Bacteria</taxon>
        <taxon>Pseudomonadati</taxon>
        <taxon>Bacteroidota</taxon>
        <taxon>Cytophagia</taxon>
        <taxon>Cytophagales</taxon>
        <taxon>Hymenobacteraceae</taxon>
        <taxon>Rufibacter</taxon>
    </lineage>
</organism>
<keyword evidence="9" id="KW-0574">Periplasm</keyword>
<keyword evidence="7" id="KW-0479">Metal-binding</keyword>
<dbReference type="Pfam" id="PF00753">
    <property type="entry name" value="Lactamase_B"/>
    <property type="match status" value="1"/>
</dbReference>
<protein>
    <recommendedName>
        <fullName evidence="6">beta-lactamase</fullName>
        <ecNumber evidence="6">3.5.2.6</ecNumber>
    </recommendedName>
</protein>